<keyword evidence="1" id="KW-0175">Coiled coil</keyword>
<comment type="caution">
    <text evidence="2">The sequence shown here is derived from an EMBL/GenBank/DDBJ whole genome shotgun (WGS) entry which is preliminary data.</text>
</comment>
<name>K6YGH0_9ALTE</name>
<gene>
    <name evidence="2" type="ORF">GLIP_3107</name>
</gene>
<evidence type="ECO:0000256" key="1">
    <source>
        <dbReference type="SAM" id="Coils"/>
    </source>
</evidence>
<protein>
    <submittedName>
        <fullName evidence="2">Uncharacterized protein</fullName>
    </submittedName>
</protein>
<dbReference type="Proteomes" id="UP000006334">
    <property type="component" value="Unassembled WGS sequence"/>
</dbReference>
<sequence length="421" mass="47103">MSGQGNQLVFAWQSDHPFAANYQRDPIIVVAEYVEIDTNGNKRNVRQYLTPRHSRHQASQSAANIRSFQLLSQLPSPPDRSSPICLYMESKGQVIPIRDPSLGETARFRFPEWEQSVRKNTVSLLAERDLSIARNNVTVLSDQLSAIKRNLNTNLNDFNRQLANEGLANTLDISQANQCPNIQLANSTQKRPYDVLEENQIPVAAREICSFRTFNGLYVPSGGVKALVLAYLAIITPEKTFSVNDINANRETDFVQFLKILDAHKKKVLADDYSPQLGSKNDYIRFSAHAVSMQPSAIQALEKETTLTANEIAIINQVLAAELDVFSSCIDEGEQQLKTKRIAWEKQVAASPQRRVAREAFLQQRCESLFVEAEQNLQRTEEALIKAKNELAKLESFYGNGTASSSTSTVSANLNLLQCQL</sequence>
<evidence type="ECO:0000313" key="3">
    <source>
        <dbReference type="Proteomes" id="UP000006334"/>
    </source>
</evidence>
<feature type="coiled-coil region" evidence="1">
    <location>
        <begin position="363"/>
        <end position="397"/>
    </location>
</feature>
<dbReference type="AlphaFoldDB" id="K6YGH0"/>
<keyword evidence="3" id="KW-1185">Reference proteome</keyword>
<reference evidence="2 3" key="1">
    <citation type="journal article" date="2017" name="Antonie Van Leeuwenhoek">
        <title>Rhizobium rhizosphaerae sp. nov., a novel species isolated from rice rhizosphere.</title>
        <authorList>
            <person name="Zhao J.J."/>
            <person name="Zhang J."/>
            <person name="Zhang R.J."/>
            <person name="Zhang C.W."/>
            <person name="Yin H.Q."/>
            <person name="Zhang X.X."/>
        </authorList>
    </citation>
    <scope>NUCLEOTIDE SEQUENCE [LARGE SCALE GENOMIC DNA]</scope>
    <source>
        <strain evidence="2 3">E3</strain>
    </source>
</reference>
<dbReference type="STRING" id="1127673.GLIP_3107"/>
<accession>K6YGH0</accession>
<dbReference type="EMBL" id="BAEN01000059">
    <property type="protein sequence ID" value="GAC15728.1"/>
    <property type="molecule type" value="Genomic_DNA"/>
</dbReference>
<organism evidence="2 3">
    <name type="scientific">Aliiglaciecola lipolytica E3</name>
    <dbReference type="NCBI Taxonomy" id="1127673"/>
    <lineage>
        <taxon>Bacteria</taxon>
        <taxon>Pseudomonadati</taxon>
        <taxon>Pseudomonadota</taxon>
        <taxon>Gammaproteobacteria</taxon>
        <taxon>Alteromonadales</taxon>
        <taxon>Alteromonadaceae</taxon>
        <taxon>Aliiglaciecola</taxon>
    </lineage>
</organism>
<proteinExistence type="predicted"/>
<evidence type="ECO:0000313" key="2">
    <source>
        <dbReference type="EMBL" id="GAC15728.1"/>
    </source>
</evidence>